<protein>
    <submittedName>
        <fullName evidence="2">Ribonuclease HI family protein</fullName>
    </submittedName>
</protein>
<gene>
    <name evidence="2" type="ORF">EP073_06165</name>
</gene>
<name>A0A3R5XXB9_9BACT</name>
<organism evidence="2 3">
    <name type="scientific">Geovibrio thiophilus</name>
    <dbReference type="NCBI Taxonomy" id="139438"/>
    <lineage>
        <taxon>Bacteria</taxon>
        <taxon>Pseudomonadati</taxon>
        <taxon>Deferribacterota</taxon>
        <taxon>Deferribacteres</taxon>
        <taxon>Deferribacterales</taxon>
        <taxon>Geovibrionaceae</taxon>
        <taxon>Geovibrio</taxon>
    </lineage>
</organism>
<evidence type="ECO:0000313" key="2">
    <source>
        <dbReference type="EMBL" id="QAR33006.1"/>
    </source>
</evidence>
<dbReference type="GO" id="GO:0003676">
    <property type="term" value="F:nucleic acid binding"/>
    <property type="evidence" value="ECO:0007669"/>
    <property type="project" value="InterPro"/>
</dbReference>
<dbReference type="GO" id="GO:0004523">
    <property type="term" value="F:RNA-DNA hybrid ribonuclease activity"/>
    <property type="evidence" value="ECO:0007669"/>
    <property type="project" value="InterPro"/>
</dbReference>
<evidence type="ECO:0000313" key="3">
    <source>
        <dbReference type="Proteomes" id="UP000287502"/>
    </source>
</evidence>
<dbReference type="CDD" id="cd09279">
    <property type="entry name" value="RNase_HI_like"/>
    <property type="match status" value="1"/>
</dbReference>
<keyword evidence="3" id="KW-1185">Reference proteome</keyword>
<feature type="domain" description="RNase H type-1" evidence="1">
    <location>
        <begin position="1"/>
        <end position="129"/>
    </location>
</feature>
<dbReference type="InterPro" id="IPR002156">
    <property type="entry name" value="RNaseH_domain"/>
</dbReference>
<dbReference type="InterPro" id="IPR036397">
    <property type="entry name" value="RNaseH_sf"/>
</dbReference>
<dbReference type="PANTHER" id="PTHR46387:SF2">
    <property type="entry name" value="RIBONUCLEASE HI"/>
    <property type="match status" value="1"/>
</dbReference>
<dbReference type="InterPro" id="IPR012337">
    <property type="entry name" value="RNaseH-like_sf"/>
</dbReference>
<accession>A0A3R5XXB9</accession>
<dbReference type="KEGG" id="gtl:EP073_06165"/>
<dbReference type="Proteomes" id="UP000287502">
    <property type="component" value="Chromosome"/>
</dbReference>
<dbReference type="Pfam" id="PF13456">
    <property type="entry name" value="RVT_3"/>
    <property type="match status" value="1"/>
</dbReference>
<dbReference type="PANTHER" id="PTHR46387">
    <property type="entry name" value="POLYNUCLEOTIDYL TRANSFERASE, RIBONUCLEASE H-LIKE SUPERFAMILY PROTEIN"/>
    <property type="match status" value="1"/>
</dbReference>
<dbReference type="PROSITE" id="PS50879">
    <property type="entry name" value="RNASE_H_1"/>
    <property type="match status" value="1"/>
</dbReference>
<sequence>MMLKVFSDGASRGNPGEAGCGFVILNGEGAVLEEGCLYIGHATNNVAEYKAVLEAARRAKLMNPSEINFYLDSELIVKQMKGEYKVKNETLGLIRLELIKTIQGTKFSFNHVPREQNKLADRLANKAIDDKVMA</sequence>
<dbReference type="EMBL" id="CP035108">
    <property type="protein sequence ID" value="QAR33006.1"/>
    <property type="molecule type" value="Genomic_DNA"/>
</dbReference>
<reference evidence="2 3" key="1">
    <citation type="submission" date="2019-01" db="EMBL/GenBank/DDBJ databases">
        <title>Geovibrio thiophilus DSM 11263, complete genome.</title>
        <authorList>
            <person name="Spring S."/>
            <person name="Bunk B."/>
            <person name="Sproer C."/>
        </authorList>
    </citation>
    <scope>NUCLEOTIDE SEQUENCE [LARGE SCALE GENOMIC DNA]</scope>
    <source>
        <strain evidence="2 3">DSM 11263</strain>
    </source>
</reference>
<dbReference type="Gene3D" id="3.30.420.10">
    <property type="entry name" value="Ribonuclease H-like superfamily/Ribonuclease H"/>
    <property type="match status" value="1"/>
</dbReference>
<dbReference type="RefSeq" id="WP_128466292.1">
    <property type="nucleotide sequence ID" value="NZ_CP035108.1"/>
</dbReference>
<proteinExistence type="predicted"/>
<dbReference type="SUPFAM" id="SSF53098">
    <property type="entry name" value="Ribonuclease H-like"/>
    <property type="match status" value="1"/>
</dbReference>
<dbReference type="AlphaFoldDB" id="A0A3R5XXB9"/>
<evidence type="ECO:0000259" key="1">
    <source>
        <dbReference type="PROSITE" id="PS50879"/>
    </source>
</evidence>
<dbReference type="OrthoDB" id="7845843at2"/>